<proteinExistence type="predicted"/>
<evidence type="ECO:0000313" key="2">
    <source>
        <dbReference type="EMBL" id="MBB4888908.1"/>
    </source>
</evidence>
<gene>
    <name evidence="2" type="ORF">FHS38_004983</name>
</gene>
<feature type="compositionally biased region" description="Basic and acidic residues" evidence="1">
    <location>
        <begin position="105"/>
        <end position="136"/>
    </location>
</feature>
<feature type="region of interest" description="Disordered" evidence="1">
    <location>
        <begin position="1"/>
        <end position="53"/>
    </location>
</feature>
<organism evidence="2 3">
    <name type="scientific">Streptomyces netropsis</name>
    <name type="common">Streptoverticillium netropsis</name>
    <dbReference type="NCBI Taxonomy" id="55404"/>
    <lineage>
        <taxon>Bacteria</taxon>
        <taxon>Bacillati</taxon>
        <taxon>Actinomycetota</taxon>
        <taxon>Actinomycetes</taxon>
        <taxon>Kitasatosporales</taxon>
        <taxon>Streptomycetaceae</taxon>
        <taxon>Streptomyces</taxon>
    </lineage>
</organism>
<dbReference type="EMBL" id="JACHJG010000011">
    <property type="protein sequence ID" value="MBB4888908.1"/>
    <property type="molecule type" value="Genomic_DNA"/>
</dbReference>
<reference evidence="2 3" key="1">
    <citation type="submission" date="2020-08" db="EMBL/GenBank/DDBJ databases">
        <title>Genomic Encyclopedia of Type Strains, Phase III (KMG-III): the genomes of soil and plant-associated and newly described type strains.</title>
        <authorList>
            <person name="Whitman W."/>
        </authorList>
    </citation>
    <scope>NUCLEOTIDE SEQUENCE [LARGE SCALE GENOMIC DNA]</scope>
    <source>
        <strain evidence="2 3">CECT 3265</strain>
    </source>
</reference>
<evidence type="ECO:0000313" key="3">
    <source>
        <dbReference type="Proteomes" id="UP000556436"/>
    </source>
</evidence>
<accession>A0A7W7LEW1</accession>
<evidence type="ECO:0000256" key="1">
    <source>
        <dbReference type="SAM" id="MobiDB-lite"/>
    </source>
</evidence>
<comment type="caution">
    <text evidence="2">The sequence shown here is derived from an EMBL/GenBank/DDBJ whole genome shotgun (WGS) entry which is preliminary data.</text>
</comment>
<feature type="compositionally biased region" description="Low complexity" evidence="1">
    <location>
        <begin position="93"/>
        <end position="104"/>
    </location>
</feature>
<dbReference type="AlphaFoldDB" id="A0A7W7LEW1"/>
<feature type="compositionally biased region" description="Basic and acidic residues" evidence="1">
    <location>
        <begin position="143"/>
        <end position="156"/>
    </location>
</feature>
<dbReference type="RefSeq" id="WP_184736889.1">
    <property type="nucleotide sequence ID" value="NZ_BMRW01000002.1"/>
</dbReference>
<keyword evidence="3" id="KW-1185">Reference proteome</keyword>
<name>A0A7W7LEW1_STRNE</name>
<dbReference type="Proteomes" id="UP000556436">
    <property type="component" value="Unassembled WGS sequence"/>
</dbReference>
<protein>
    <submittedName>
        <fullName evidence="2">Uncharacterized protein</fullName>
    </submittedName>
</protein>
<feature type="region of interest" description="Disordered" evidence="1">
    <location>
        <begin position="77"/>
        <end position="156"/>
    </location>
</feature>
<sequence length="156" mass="17325">MSFKNIFGGGGSEAKSAEESARQVYSQIPGVRPEREGVDPELYDGIDEVPRDPKIVRETSPEALNIVNNFLTPLFKNTQTAATEQRETSENPESTSSMASSAMKKASEEMKVKIEDGDKPEISDAERQALRKDNHQQVKNVKRNADGSVKEWPTKE</sequence>